<reference evidence="3" key="1">
    <citation type="submission" date="2017-05" db="EMBL/GenBank/DDBJ databases">
        <title>Draft genome sequence of Geobacter pelophilus, a iron(III)-reducing bacteria.</title>
        <authorList>
            <person name="Aoyagi T."/>
            <person name="Koike H."/>
            <person name="Morita T."/>
            <person name="Sato Y."/>
            <person name="Habe H."/>
            <person name="Hori T."/>
        </authorList>
    </citation>
    <scope>NUCLEOTIDE SEQUENCE [LARGE SCALE GENOMIC DNA]</scope>
    <source>
        <strain evidence="3">Drf2</strain>
    </source>
</reference>
<feature type="region of interest" description="Disordered" evidence="1">
    <location>
        <begin position="551"/>
        <end position="574"/>
    </location>
</feature>
<gene>
    <name evidence="2" type="ORF">GPEL0_01f5226</name>
</gene>
<dbReference type="InterPro" id="IPR027417">
    <property type="entry name" value="P-loop_NTPase"/>
</dbReference>
<dbReference type="RefSeq" id="WP_085814893.1">
    <property type="nucleotide sequence ID" value="NZ_BDQG01000001.1"/>
</dbReference>
<accession>A0ABQ0MNV0</accession>
<keyword evidence="3" id="KW-1185">Reference proteome</keyword>
<protein>
    <submittedName>
        <fullName evidence="2">ABC transporter</fullName>
    </submittedName>
</protein>
<dbReference type="Proteomes" id="UP000194153">
    <property type="component" value="Unassembled WGS sequence"/>
</dbReference>
<dbReference type="Gene3D" id="3.20.20.140">
    <property type="entry name" value="Metal-dependent hydrolases"/>
    <property type="match status" value="1"/>
</dbReference>
<organism evidence="2 3">
    <name type="scientific">Geoanaerobacter pelophilus</name>
    <dbReference type="NCBI Taxonomy" id="60036"/>
    <lineage>
        <taxon>Bacteria</taxon>
        <taxon>Pseudomonadati</taxon>
        <taxon>Thermodesulfobacteriota</taxon>
        <taxon>Desulfuromonadia</taxon>
        <taxon>Geobacterales</taxon>
        <taxon>Geobacteraceae</taxon>
        <taxon>Geoanaerobacter</taxon>
    </lineage>
</organism>
<dbReference type="NCBIfam" id="NF045780">
    <property type="entry name" value="TrlF_fam_ATP"/>
    <property type="match status" value="1"/>
</dbReference>
<evidence type="ECO:0000313" key="3">
    <source>
        <dbReference type="Proteomes" id="UP000194153"/>
    </source>
</evidence>
<comment type="caution">
    <text evidence="2">The sequence shown here is derived from an EMBL/GenBank/DDBJ whole genome shotgun (WGS) entry which is preliminary data.</text>
</comment>
<dbReference type="Gene3D" id="3.40.50.300">
    <property type="entry name" value="P-loop containing nucleotide triphosphate hydrolases"/>
    <property type="match status" value="2"/>
</dbReference>
<dbReference type="InterPro" id="IPR054787">
    <property type="entry name" value="TrlF_ATPase"/>
</dbReference>
<name>A0ABQ0MNV0_9BACT</name>
<dbReference type="CDD" id="cd00267">
    <property type="entry name" value="ABC_ATPase"/>
    <property type="match status" value="1"/>
</dbReference>
<evidence type="ECO:0000256" key="1">
    <source>
        <dbReference type="SAM" id="MobiDB-lite"/>
    </source>
</evidence>
<proteinExistence type="predicted"/>
<sequence>MPKTKKKFPRGAEWRQWDFHVHTPASFEWTGPRFAQMTEPEVAKAIDEMIKALNESEPAVFVIMDYWTFDGWFALKKRLGESGAPELTKKVFPGIELRLVSPTTYRLNAHVVFSDEVSDQDLNNFKAKLEVALINQPLSDECLVRLAREKLGDDLLRSKSFIPSDVASNAAIALMAGSKAAEISTVSYREAITKVPGGKAIGFMPWETNDGLSKADWKKHYAFVIDLMNFSTIFETRRPELWAAFTGTKTDENKDWIEAFQAALENVPRLAVSGSDAHRFVGIKGDNDKRGYGDFPSGKATWIKADPTFLGLLQAIKEPSKRSFIGQHPPKVEDVVQNKTFYIDAIRVEKNPGSAVGDHWLSDCNIYLNPDLVAIIGNKGSGKSALADIIALLGNTRQKGHFSFLSDKRFRQKPKELAKHFTGTISWCDSSTLSRSLSQNPPEESVELVRYIPQAHFEKLCNDHISGESDVFEKELRAVIFSHTNASTRQKALNFDQLIDQQERTCRDNLGEYRKDLRKINHEVEGIEGQLQPEVRRALDEQLAQIQKQIDEHKKIEPPSLEKPSEQLTSEQRAASEELDNISKLLEALDNKAQAASSQEAALASKTIAIQGIRERLRLLDRQYKQFNEESASDFKVLGIEPSEIVSLSINDKTLDDIAISIPAEQGALKESVAADAETRAKLVAAQTGAKEKLNGPQQLYQQRLRLREVWQEKLRELTGNSDEPETLEGIKARIEQLKKLPDQWTEKLKKRLEITGDIFDVLESQRKLREDLFKPVQDLIQGNSLIRDEYKLQFQATLSATIDALTSRLFELIKQNSGEFRGESESHDTIKKIAEQYDFNKKGDVLSFVAELHSRIVAAANQSVKAKVGIASMLRTTKASVDKTATDVYDLLFGLPFIEPRYSLLFQETHIEQLSPGQRGALLLIFYLLVDKGRTPIILDQPEENLDNETVVSLLVPVLCEAKKRRQIIMVTHNPNLAVVCDAEQVIHSSFDRKSGSKITYTAGSIESPQINSHVVNVLEGTKPAFDNRRVKYH</sequence>
<dbReference type="SUPFAM" id="SSF52540">
    <property type="entry name" value="P-loop containing nucleoside triphosphate hydrolases"/>
    <property type="match status" value="2"/>
</dbReference>
<evidence type="ECO:0000313" key="2">
    <source>
        <dbReference type="EMBL" id="GAW68749.1"/>
    </source>
</evidence>
<dbReference type="EMBL" id="BDQG01000001">
    <property type="protein sequence ID" value="GAW68749.1"/>
    <property type="molecule type" value="Genomic_DNA"/>
</dbReference>